<sequence length="95" mass="9968">MSLSDPQMNTPFAKLILVTMISASIGLSPLTVMAADPAPAGAPVAAPAVTPDTQPEKVTKKTAKKSKKDKKAEKKAKKKSKKKVKSSQEPAAPQQ</sequence>
<dbReference type="Proteomes" id="UP000061135">
    <property type="component" value="Chromosome"/>
</dbReference>
<reference evidence="3 4" key="1">
    <citation type="submission" date="2014-03" db="EMBL/GenBank/DDBJ databases">
        <title>Genome of Polynucleobacter strain MWH-MoK4.</title>
        <authorList>
            <person name="Hahn M.W."/>
        </authorList>
    </citation>
    <scope>NUCLEOTIDE SEQUENCE [LARGE SCALE GENOMIC DNA]</scope>
    <source>
        <strain evidence="3 4">MWH-MoK4</strain>
    </source>
</reference>
<evidence type="ECO:0000256" key="2">
    <source>
        <dbReference type="SAM" id="SignalP"/>
    </source>
</evidence>
<dbReference type="HOGENOM" id="CLU_185029_0_0_4"/>
<dbReference type="STRING" id="1835254.CL55_00012690"/>
<evidence type="ECO:0000313" key="3">
    <source>
        <dbReference type="EMBL" id="AKD25602.1"/>
    </source>
</evidence>
<proteinExistence type="predicted"/>
<evidence type="ECO:0000256" key="1">
    <source>
        <dbReference type="SAM" id="MobiDB-lite"/>
    </source>
</evidence>
<feature type="signal peptide" evidence="2">
    <location>
        <begin position="1"/>
        <end position="34"/>
    </location>
</feature>
<dbReference type="PATRIC" id="fig|576611.7.peg.1291"/>
<keyword evidence="2" id="KW-0732">Signal</keyword>
<feature type="chain" id="PRO_5002417011" evidence="2">
    <location>
        <begin position="35"/>
        <end position="95"/>
    </location>
</feature>
<feature type="region of interest" description="Disordered" evidence="1">
    <location>
        <begin position="35"/>
        <end position="95"/>
    </location>
</feature>
<accession>A0A0E3ZM92</accession>
<name>A0A0E3ZM92_9BURK</name>
<dbReference type="EMBL" id="CP007501">
    <property type="protein sequence ID" value="AKD25602.1"/>
    <property type="molecule type" value="Genomic_DNA"/>
</dbReference>
<dbReference type="KEGG" id="pdq:CL55_00012690"/>
<gene>
    <name evidence="3" type="ORF">CL55_00012690</name>
</gene>
<feature type="compositionally biased region" description="Low complexity" evidence="1">
    <location>
        <begin position="35"/>
        <end position="53"/>
    </location>
</feature>
<feature type="compositionally biased region" description="Basic residues" evidence="1">
    <location>
        <begin position="60"/>
        <end position="85"/>
    </location>
</feature>
<keyword evidence="4" id="KW-1185">Reference proteome</keyword>
<evidence type="ECO:0000313" key="4">
    <source>
        <dbReference type="Proteomes" id="UP000061135"/>
    </source>
</evidence>
<protein>
    <submittedName>
        <fullName evidence="3">Uncharacterized protein</fullName>
    </submittedName>
</protein>
<dbReference type="AlphaFoldDB" id="A0A0E3ZM92"/>
<organism evidence="3 4">
    <name type="scientific">Polynucleobacter duraquae</name>
    <dbReference type="NCBI Taxonomy" id="1835254"/>
    <lineage>
        <taxon>Bacteria</taxon>
        <taxon>Pseudomonadati</taxon>
        <taxon>Pseudomonadota</taxon>
        <taxon>Betaproteobacteria</taxon>
        <taxon>Burkholderiales</taxon>
        <taxon>Burkholderiaceae</taxon>
        <taxon>Polynucleobacter</taxon>
    </lineage>
</organism>